<keyword evidence="1" id="KW-0812">Transmembrane</keyword>
<sequence length="141" mass="15193">MNRTHLPPPASGLDEAAIGRRAHAALEASCAELPPDIAFRLRQSRERAVAAALPRRRLALLPRLAGMAGTLGGGDWLRQNLISATGVVLLALIAAFASQQSQDERLNESIDIDTALLTDDLPIDAYLDRGFGNWLDSQGER</sequence>
<dbReference type="Proteomes" id="UP000005019">
    <property type="component" value="Unassembled WGS sequence"/>
</dbReference>
<dbReference type="STRING" id="1000565.METUNv1_02475"/>
<name>F5RDV8_METUF</name>
<proteinExistence type="predicted"/>
<organism evidence="1 2">
    <name type="scientific">Methyloversatilis universalis (strain ATCC BAA-1314 / DSM 25237 / JCM 13912 / CCUG 52030 / FAM5)</name>
    <dbReference type="NCBI Taxonomy" id="1000565"/>
    <lineage>
        <taxon>Bacteria</taxon>
        <taxon>Pseudomonadati</taxon>
        <taxon>Pseudomonadota</taxon>
        <taxon>Betaproteobacteria</taxon>
        <taxon>Nitrosomonadales</taxon>
        <taxon>Sterolibacteriaceae</taxon>
        <taxon>Methyloversatilis</taxon>
    </lineage>
</organism>
<protein>
    <submittedName>
        <fullName evidence="1">Transmembrane protein</fullName>
    </submittedName>
</protein>
<dbReference type="Pfam" id="PF12279">
    <property type="entry name" value="DUF3619"/>
    <property type="match status" value="1"/>
</dbReference>
<keyword evidence="2" id="KW-1185">Reference proteome</keyword>
<evidence type="ECO:0000313" key="1">
    <source>
        <dbReference type="EMBL" id="EGK71089.1"/>
    </source>
</evidence>
<dbReference type="InterPro" id="IPR022064">
    <property type="entry name" value="DUF3619"/>
</dbReference>
<accession>F5RDV8</accession>
<comment type="caution">
    <text evidence="1">The sequence shown here is derived from an EMBL/GenBank/DDBJ whole genome shotgun (WGS) entry which is preliminary data.</text>
</comment>
<dbReference type="RefSeq" id="WP_008062082.1">
    <property type="nucleotide sequence ID" value="NZ_AFHG01000052.1"/>
</dbReference>
<dbReference type="AlphaFoldDB" id="F5RDV8"/>
<dbReference type="OrthoDB" id="8562153at2"/>
<reference evidence="1 2" key="1">
    <citation type="journal article" date="2011" name="J. Bacteriol.">
        <title>Genome sequence of Methyloversatilis universalis FAM5T, a methylotrophic representative of the order Rhodocyclales.</title>
        <authorList>
            <person name="Kittichotirat W."/>
            <person name="Good N.M."/>
            <person name="Hall R."/>
            <person name="Bringel F."/>
            <person name="Lajus A."/>
            <person name="Medigue C."/>
            <person name="Smalley N.E."/>
            <person name="Beck D."/>
            <person name="Bumgarner R."/>
            <person name="Vuilleumier S."/>
            <person name="Kalyuzhnaya M.G."/>
        </authorList>
    </citation>
    <scope>NUCLEOTIDE SEQUENCE [LARGE SCALE GENOMIC DNA]</scope>
    <source>
        <strain evidence="2">ATCC BAA-1314 / JCM 13912 / FAM5</strain>
    </source>
</reference>
<keyword evidence="1" id="KW-0472">Membrane</keyword>
<evidence type="ECO:0000313" key="2">
    <source>
        <dbReference type="Proteomes" id="UP000005019"/>
    </source>
</evidence>
<dbReference type="EMBL" id="AFHG01000052">
    <property type="protein sequence ID" value="EGK71089.1"/>
    <property type="molecule type" value="Genomic_DNA"/>
</dbReference>
<gene>
    <name evidence="1" type="ORF">METUNv1_02475</name>
</gene>